<dbReference type="Proteomes" id="UP000613177">
    <property type="component" value="Unassembled WGS sequence"/>
</dbReference>
<evidence type="ECO:0000256" key="3">
    <source>
        <dbReference type="ARBA" id="ARBA00023163"/>
    </source>
</evidence>
<keyword evidence="7" id="KW-1185">Reference proteome</keyword>
<keyword evidence="3" id="KW-0804">Transcription</keyword>
<dbReference type="Pfam" id="PF05132">
    <property type="entry name" value="RNA_pol_Rpc4"/>
    <property type="match status" value="1"/>
</dbReference>
<evidence type="ECO:0000256" key="5">
    <source>
        <dbReference type="SAM" id="MobiDB-lite"/>
    </source>
</evidence>
<dbReference type="EMBL" id="JAEPRE010000119">
    <property type="protein sequence ID" value="KAG2232220.1"/>
    <property type="molecule type" value="Genomic_DNA"/>
</dbReference>
<accession>A0A8H7VT73</accession>
<feature type="region of interest" description="Disordered" evidence="5">
    <location>
        <begin position="1"/>
        <end position="156"/>
    </location>
</feature>
<dbReference type="GO" id="GO:0005666">
    <property type="term" value="C:RNA polymerase III complex"/>
    <property type="evidence" value="ECO:0007669"/>
    <property type="project" value="InterPro"/>
</dbReference>
<reference evidence="6" key="1">
    <citation type="submission" date="2021-01" db="EMBL/GenBank/DDBJ databases">
        <title>Metabolic potential, ecology and presence of endohyphal bacteria is reflected in genomic diversity of Mucoromycotina.</title>
        <authorList>
            <person name="Muszewska A."/>
            <person name="Okrasinska A."/>
            <person name="Steczkiewicz K."/>
            <person name="Drgas O."/>
            <person name="Orlowska M."/>
            <person name="Perlinska-Lenart U."/>
            <person name="Aleksandrzak-Piekarczyk T."/>
            <person name="Szatraj K."/>
            <person name="Zielenkiewicz U."/>
            <person name="Pilsyk S."/>
            <person name="Malc E."/>
            <person name="Mieczkowski P."/>
            <person name="Kruszewska J.S."/>
            <person name="Biernat P."/>
            <person name="Pawlowska J."/>
        </authorList>
    </citation>
    <scope>NUCLEOTIDE SEQUENCE</scope>
    <source>
        <strain evidence="6">WA0000018081</strain>
    </source>
</reference>
<keyword evidence="2" id="KW-0240">DNA-directed RNA polymerase</keyword>
<sequence>MSDPITPGVKKTTRRFAPVKRGASKSAAGLKREEAAAAAAATAAGSTDTSAPSKSTEDAAKPAADGAEHAKSSPIGTIRPESSGSGRLQSVNEGQKTRGGAAKMKFKPTIPHKRNKKEVSTSTIDEALNSKLGFNGERGRGRGRGRGERGGRGRGRGRGLIIVEESSASGIFSLGPSAVSRGRPGFGGGGFASYGGDVPTRAEGDDENSDMVEMFTSDIGRDKPVTYRHVSRLEGDVDPVTLAQPIGKIPWMAIKSKKPEVVQLESTVKIEAVDGMDTDEPITEVKEVPVEEEEVIELPKVYMDSDSPAQNIFALDERERLVCVAEEELLYFQLPTVVPVFEKSKEDEVMDEVKTENIEGENDLPASAKKSTLEDAMANLDLQDMPNGEIGRLIIYKSGKMKMKLGNILLDVNQGMQSNFLENVMVVDHESEETKKAIELGHIVQKFVCAPNMDALLRDEEEALL</sequence>
<keyword evidence="4" id="KW-0539">Nucleus</keyword>
<protein>
    <recommendedName>
        <fullName evidence="8">DNA-directed RNA polymerase III subunit RPC4</fullName>
    </recommendedName>
</protein>
<evidence type="ECO:0000256" key="2">
    <source>
        <dbReference type="ARBA" id="ARBA00022478"/>
    </source>
</evidence>
<evidence type="ECO:0000256" key="1">
    <source>
        <dbReference type="ARBA" id="ARBA00004123"/>
    </source>
</evidence>
<proteinExistence type="predicted"/>
<comment type="subcellular location">
    <subcellularLocation>
        <location evidence="1">Nucleus</location>
    </subcellularLocation>
</comment>
<organism evidence="6 7">
    <name type="scientific">Thamnidium elegans</name>
    <dbReference type="NCBI Taxonomy" id="101142"/>
    <lineage>
        <taxon>Eukaryota</taxon>
        <taxon>Fungi</taxon>
        <taxon>Fungi incertae sedis</taxon>
        <taxon>Mucoromycota</taxon>
        <taxon>Mucoromycotina</taxon>
        <taxon>Mucoromycetes</taxon>
        <taxon>Mucorales</taxon>
        <taxon>Mucorineae</taxon>
        <taxon>Mucoraceae</taxon>
        <taxon>Thamnidium</taxon>
    </lineage>
</organism>
<dbReference type="InterPro" id="IPR007811">
    <property type="entry name" value="RPC4"/>
</dbReference>
<feature type="compositionally biased region" description="Basic and acidic residues" evidence="5">
    <location>
        <begin position="55"/>
        <end position="71"/>
    </location>
</feature>
<evidence type="ECO:0000313" key="7">
    <source>
        <dbReference type="Proteomes" id="UP000613177"/>
    </source>
</evidence>
<name>A0A8H7VT73_9FUNG</name>
<feature type="compositionally biased region" description="Basic residues" evidence="5">
    <location>
        <begin position="104"/>
        <end position="116"/>
    </location>
</feature>
<evidence type="ECO:0008006" key="8">
    <source>
        <dbReference type="Google" id="ProtNLM"/>
    </source>
</evidence>
<dbReference type="PANTHER" id="PTHR13408">
    <property type="entry name" value="DNA-DIRECTED RNA POLYMERASE III"/>
    <property type="match status" value="1"/>
</dbReference>
<feature type="compositionally biased region" description="Basic and acidic residues" evidence="5">
    <location>
        <begin position="137"/>
        <end position="151"/>
    </location>
</feature>
<comment type="caution">
    <text evidence="6">The sequence shown here is derived from an EMBL/GenBank/DDBJ whole genome shotgun (WGS) entry which is preliminary data.</text>
</comment>
<dbReference type="GO" id="GO:0042797">
    <property type="term" value="P:tRNA transcription by RNA polymerase III"/>
    <property type="evidence" value="ECO:0007669"/>
    <property type="project" value="TreeGrafter"/>
</dbReference>
<dbReference type="AlphaFoldDB" id="A0A8H7VT73"/>
<evidence type="ECO:0000256" key="4">
    <source>
        <dbReference type="ARBA" id="ARBA00023242"/>
    </source>
</evidence>
<evidence type="ECO:0000313" key="6">
    <source>
        <dbReference type="EMBL" id="KAG2232220.1"/>
    </source>
</evidence>
<feature type="compositionally biased region" description="Polar residues" evidence="5">
    <location>
        <begin position="80"/>
        <end position="94"/>
    </location>
</feature>
<dbReference type="GO" id="GO:0003677">
    <property type="term" value="F:DNA binding"/>
    <property type="evidence" value="ECO:0007669"/>
    <property type="project" value="InterPro"/>
</dbReference>
<dbReference type="PANTHER" id="PTHR13408:SF0">
    <property type="entry name" value="DNA-DIRECTED RNA POLYMERASE III SUBUNIT RPC4"/>
    <property type="match status" value="1"/>
</dbReference>
<gene>
    <name evidence="6" type="ORF">INT48_003910</name>
</gene>
<feature type="compositionally biased region" description="Polar residues" evidence="5">
    <location>
        <begin position="45"/>
        <end position="54"/>
    </location>
</feature>